<evidence type="ECO:0000256" key="15">
    <source>
        <dbReference type="PROSITE-ProRule" id="PRU01319"/>
    </source>
</evidence>
<evidence type="ECO:0000256" key="2">
    <source>
        <dbReference type="ARBA" id="ARBA00001946"/>
    </source>
</evidence>
<dbReference type="HOGENOM" id="CLU_036532_3_2_5"/>
<reference evidence="19 20" key="1">
    <citation type="journal article" date="2010" name="J. Bacteriol.">
        <title>Genome sequence of Fulvimarina pelagi HTCC2506T, a Mn(II)-oxidizing alphaproteobacterium possessing an aerobic anoxygenic photosynthetic gene cluster and Xanthorhodopsin.</title>
        <authorList>
            <person name="Kang I."/>
            <person name="Oh H.M."/>
            <person name="Lim S.I."/>
            <person name="Ferriera S."/>
            <person name="Giovannoni S.J."/>
            <person name="Cho J.C."/>
        </authorList>
    </citation>
    <scope>NUCLEOTIDE SEQUENCE [LARGE SCALE GENOMIC DNA]</scope>
    <source>
        <strain evidence="19 20">HTCC2506</strain>
    </source>
</reference>
<dbReference type="EMBL" id="AATP01000001">
    <property type="protein sequence ID" value="EAU43190.1"/>
    <property type="molecule type" value="Genomic_DNA"/>
</dbReference>
<dbReference type="PROSITE" id="PS51975">
    <property type="entry name" value="RNASE_H_2"/>
    <property type="match status" value="1"/>
</dbReference>
<gene>
    <name evidence="14" type="primary">rnhB</name>
    <name evidence="19" type="ORF">FP2506_10111</name>
</gene>
<evidence type="ECO:0000256" key="9">
    <source>
        <dbReference type="ARBA" id="ARBA00022722"/>
    </source>
</evidence>
<dbReference type="SUPFAM" id="SSF53098">
    <property type="entry name" value="Ribonuclease H-like"/>
    <property type="match status" value="1"/>
</dbReference>
<evidence type="ECO:0000256" key="6">
    <source>
        <dbReference type="ARBA" id="ARBA00012180"/>
    </source>
</evidence>
<dbReference type="AlphaFoldDB" id="Q0G574"/>
<comment type="similarity">
    <text evidence="5 14 16">Belongs to the RNase HII family.</text>
</comment>
<feature type="region of interest" description="Disordered" evidence="17">
    <location>
        <begin position="1"/>
        <end position="21"/>
    </location>
</feature>
<dbReference type="STRING" id="217511.GCA_001463845_00780"/>
<dbReference type="EC" id="3.1.26.4" evidence="6 14"/>
<evidence type="ECO:0000256" key="1">
    <source>
        <dbReference type="ARBA" id="ARBA00000077"/>
    </source>
</evidence>
<dbReference type="eggNOG" id="COG0164">
    <property type="taxonomic scope" value="Bacteria"/>
</dbReference>
<feature type="binding site" evidence="14 15">
    <location>
        <position position="40"/>
    </location>
    <ligand>
        <name>a divalent metal cation</name>
        <dbReference type="ChEBI" id="CHEBI:60240"/>
    </ligand>
</feature>
<evidence type="ECO:0000259" key="18">
    <source>
        <dbReference type="PROSITE" id="PS51975"/>
    </source>
</evidence>
<dbReference type="InterPro" id="IPR001352">
    <property type="entry name" value="RNase_HII/HIII"/>
</dbReference>
<evidence type="ECO:0000256" key="5">
    <source>
        <dbReference type="ARBA" id="ARBA00007383"/>
    </source>
</evidence>
<evidence type="ECO:0000256" key="16">
    <source>
        <dbReference type="RuleBase" id="RU003515"/>
    </source>
</evidence>
<dbReference type="InterPro" id="IPR036397">
    <property type="entry name" value="RNaseH_sf"/>
</dbReference>
<feature type="compositionally biased region" description="Low complexity" evidence="17">
    <location>
        <begin position="1"/>
        <end position="13"/>
    </location>
</feature>
<keyword evidence="9 14" id="KW-0540">Nuclease</keyword>
<evidence type="ECO:0000256" key="8">
    <source>
        <dbReference type="ARBA" id="ARBA00022490"/>
    </source>
</evidence>
<evidence type="ECO:0000256" key="14">
    <source>
        <dbReference type="HAMAP-Rule" id="MF_00052"/>
    </source>
</evidence>
<comment type="function">
    <text evidence="3 14 16">Endonuclease that specifically degrades the RNA of RNA-DNA hybrids.</text>
</comment>
<name>Q0G574_9HYPH</name>
<accession>Q0G574</accession>
<dbReference type="Gene3D" id="3.30.420.10">
    <property type="entry name" value="Ribonuclease H-like superfamily/Ribonuclease H"/>
    <property type="match status" value="1"/>
</dbReference>
<proteinExistence type="inferred from homology"/>
<feature type="binding site" evidence="14 15">
    <location>
        <position position="39"/>
    </location>
    <ligand>
        <name>a divalent metal cation</name>
        <dbReference type="ChEBI" id="CHEBI:60240"/>
    </ligand>
</feature>
<dbReference type="PANTHER" id="PTHR10954">
    <property type="entry name" value="RIBONUCLEASE H2 SUBUNIT A"/>
    <property type="match status" value="1"/>
</dbReference>
<keyword evidence="13 14" id="KW-0464">Manganese</keyword>
<dbReference type="CDD" id="cd07182">
    <property type="entry name" value="RNase_HII_bacteria_HII_like"/>
    <property type="match status" value="1"/>
</dbReference>
<sequence>MQRKIAGPAGSAAPPRPTPDFSREHALLEAGAEWIAGVDEVGRGPLAGPVVAAAVIFENPRRIPVGINDSKQLTAKAREQLFADILANAHVAIASVSAKEIDAIDIRQATLTAMTKALAQLVIRPCHALFDGRDVPPAWTANGTAIVKGDSISVSIAAASIVAKVQRDRMMQHACGLYPGYGFTTNVGYGCAAHLAAIAALGPTPIHRMSFKPLRLHDYRGSDHGRRTHHVMKQSSRPNFSLYRD</sequence>
<evidence type="ECO:0000256" key="10">
    <source>
        <dbReference type="ARBA" id="ARBA00022723"/>
    </source>
</evidence>
<evidence type="ECO:0000256" key="11">
    <source>
        <dbReference type="ARBA" id="ARBA00022759"/>
    </source>
</evidence>
<evidence type="ECO:0000313" key="19">
    <source>
        <dbReference type="EMBL" id="EAU43190.1"/>
    </source>
</evidence>
<comment type="catalytic activity">
    <reaction evidence="1 14 15 16">
        <text>Endonucleolytic cleavage to 5'-phosphomonoester.</text>
        <dbReference type="EC" id="3.1.26.4"/>
    </reaction>
</comment>
<dbReference type="GO" id="GO:0004523">
    <property type="term" value="F:RNA-DNA hybrid ribonuclease activity"/>
    <property type="evidence" value="ECO:0007669"/>
    <property type="project" value="UniProtKB-UniRule"/>
</dbReference>
<dbReference type="Proteomes" id="UP000004310">
    <property type="component" value="Unassembled WGS sequence"/>
</dbReference>
<evidence type="ECO:0000256" key="7">
    <source>
        <dbReference type="ARBA" id="ARBA00019179"/>
    </source>
</evidence>
<evidence type="ECO:0000256" key="3">
    <source>
        <dbReference type="ARBA" id="ARBA00004065"/>
    </source>
</evidence>
<dbReference type="GO" id="GO:0003723">
    <property type="term" value="F:RNA binding"/>
    <property type="evidence" value="ECO:0007669"/>
    <property type="project" value="UniProtKB-UniRule"/>
</dbReference>
<comment type="caution">
    <text evidence="19">The sequence shown here is derived from an EMBL/GenBank/DDBJ whole genome shotgun (WGS) entry which is preliminary data.</text>
</comment>
<evidence type="ECO:0000313" key="20">
    <source>
        <dbReference type="Proteomes" id="UP000004310"/>
    </source>
</evidence>
<keyword evidence="10 14" id="KW-0479">Metal-binding</keyword>
<keyword evidence="8 14" id="KW-0963">Cytoplasm</keyword>
<dbReference type="Pfam" id="PF01351">
    <property type="entry name" value="RNase_HII"/>
    <property type="match status" value="1"/>
</dbReference>
<dbReference type="GO" id="GO:0043137">
    <property type="term" value="P:DNA replication, removal of RNA primer"/>
    <property type="evidence" value="ECO:0007669"/>
    <property type="project" value="TreeGrafter"/>
</dbReference>
<keyword evidence="12 14" id="KW-0378">Hydrolase</keyword>
<dbReference type="PANTHER" id="PTHR10954:SF18">
    <property type="entry name" value="RIBONUCLEASE HII"/>
    <property type="match status" value="1"/>
</dbReference>
<dbReference type="RefSeq" id="WP_007067164.1">
    <property type="nucleotide sequence ID" value="NZ_DS022272.1"/>
</dbReference>
<dbReference type="GO" id="GO:0032299">
    <property type="term" value="C:ribonuclease H2 complex"/>
    <property type="evidence" value="ECO:0007669"/>
    <property type="project" value="TreeGrafter"/>
</dbReference>
<evidence type="ECO:0000256" key="4">
    <source>
        <dbReference type="ARBA" id="ARBA00004496"/>
    </source>
</evidence>
<organism evidence="19 20">
    <name type="scientific">Fulvimarina pelagi HTCC2506</name>
    <dbReference type="NCBI Taxonomy" id="314231"/>
    <lineage>
        <taxon>Bacteria</taxon>
        <taxon>Pseudomonadati</taxon>
        <taxon>Pseudomonadota</taxon>
        <taxon>Alphaproteobacteria</taxon>
        <taxon>Hyphomicrobiales</taxon>
        <taxon>Aurantimonadaceae</taxon>
        <taxon>Fulvimarina</taxon>
    </lineage>
</organism>
<feature type="region of interest" description="Disordered" evidence="17">
    <location>
        <begin position="222"/>
        <end position="245"/>
    </location>
</feature>
<dbReference type="GO" id="GO:0005737">
    <property type="term" value="C:cytoplasm"/>
    <property type="evidence" value="ECO:0007669"/>
    <property type="project" value="UniProtKB-SubCell"/>
</dbReference>
<feature type="domain" description="RNase H type-2" evidence="18">
    <location>
        <begin position="33"/>
        <end position="223"/>
    </location>
</feature>
<dbReference type="InterPro" id="IPR024567">
    <property type="entry name" value="RNase_HII/HIII_dom"/>
</dbReference>
<keyword evidence="11 14" id="KW-0255">Endonuclease</keyword>
<dbReference type="InterPro" id="IPR022898">
    <property type="entry name" value="RNase_HII"/>
</dbReference>
<comment type="cofactor">
    <cofactor evidence="14 15">
        <name>Mn(2+)</name>
        <dbReference type="ChEBI" id="CHEBI:29035"/>
    </cofactor>
    <cofactor evidence="14 15">
        <name>Mg(2+)</name>
        <dbReference type="ChEBI" id="CHEBI:18420"/>
    </cofactor>
    <text evidence="14 15">Manganese or magnesium. Binds 1 divalent metal ion per monomer in the absence of substrate. May bind a second metal ion after substrate binding.</text>
</comment>
<dbReference type="HAMAP" id="MF_00052_B">
    <property type="entry name" value="RNase_HII_B"/>
    <property type="match status" value="1"/>
</dbReference>
<protein>
    <recommendedName>
        <fullName evidence="7 14">Ribonuclease HII</fullName>
        <shortName evidence="14">RNase HII</shortName>
        <ecNumber evidence="6 14">3.1.26.4</ecNumber>
    </recommendedName>
</protein>
<dbReference type="NCBIfam" id="NF000595">
    <property type="entry name" value="PRK00015.1-3"/>
    <property type="match status" value="1"/>
</dbReference>
<comment type="cofactor">
    <cofactor evidence="2">
        <name>Mg(2+)</name>
        <dbReference type="ChEBI" id="CHEBI:18420"/>
    </cofactor>
</comment>
<evidence type="ECO:0000256" key="12">
    <source>
        <dbReference type="ARBA" id="ARBA00022801"/>
    </source>
</evidence>
<dbReference type="GO" id="GO:0006298">
    <property type="term" value="P:mismatch repair"/>
    <property type="evidence" value="ECO:0007669"/>
    <property type="project" value="TreeGrafter"/>
</dbReference>
<dbReference type="GO" id="GO:0030145">
    <property type="term" value="F:manganese ion binding"/>
    <property type="evidence" value="ECO:0007669"/>
    <property type="project" value="UniProtKB-UniRule"/>
</dbReference>
<comment type="subcellular location">
    <subcellularLocation>
        <location evidence="4 14">Cytoplasm</location>
    </subcellularLocation>
</comment>
<evidence type="ECO:0000256" key="13">
    <source>
        <dbReference type="ARBA" id="ARBA00023211"/>
    </source>
</evidence>
<evidence type="ECO:0000256" key="17">
    <source>
        <dbReference type="SAM" id="MobiDB-lite"/>
    </source>
</evidence>
<feature type="binding site" evidence="14 15">
    <location>
        <position position="131"/>
    </location>
    <ligand>
        <name>a divalent metal cation</name>
        <dbReference type="ChEBI" id="CHEBI:60240"/>
    </ligand>
</feature>
<keyword evidence="20" id="KW-1185">Reference proteome</keyword>
<dbReference type="InterPro" id="IPR012337">
    <property type="entry name" value="RNaseH-like_sf"/>
</dbReference>